<dbReference type="Gene3D" id="2.60.40.1180">
    <property type="entry name" value="Golgi alpha-mannosidase II"/>
    <property type="match status" value="2"/>
</dbReference>
<keyword evidence="2" id="KW-0326">Glycosidase</keyword>
<keyword evidence="2" id="KW-0378">Hydrolase</keyword>
<evidence type="ECO:0000259" key="6">
    <source>
        <dbReference type="Pfam" id="PF21365"/>
    </source>
</evidence>
<dbReference type="SUPFAM" id="SSF51445">
    <property type="entry name" value="(Trans)glycosidases"/>
    <property type="match status" value="1"/>
</dbReference>
<dbReference type="EMBL" id="JADEWL010000009">
    <property type="protein sequence ID" value="MBE9212004.1"/>
    <property type="molecule type" value="Genomic_DNA"/>
</dbReference>
<dbReference type="Pfam" id="PF21365">
    <property type="entry name" value="Glyco_hydro_31_3rd"/>
    <property type="match status" value="1"/>
</dbReference>
<protein>
    <submittedName>
        <fullName evidence="7">Alpha-glucosidase</fullName>
    </submittedName>
</protein>
<dbReference type="Gene3D" id="2.60.40.1760">
    <property type="entry name" value="glycosyl hydrolase (family 31)"/>
    <property type="match status" value="1"/>
</dbReference>
<reference evidence="7" key="1">
    <citation type="submission" date="2020-10" db="EMBL/GenBank/DDBJ databases">
        <authorList>
            <person name="Castelo-Branco R."/>
            <person name="Eusebio N."/>
            <person name="Adriana R."/>
            <person name="Vieira A."/>
            <person name="Brugerolle De Fraissinette N."/>
            <person name="Rezende De Castro R."/>
            <person name="Schneider M.P."/>
            <person name="Vasconcelos V."/>
            <person name="Leao P.N."/>
        </authorList>
    </citation>
    <scope>NUCLEOTIDE SEQUENCE</scope>
    <source>
        <strain evidence="7">LEGE 06105</strain>
    </source>
</reference>
<dbReference type="CDD" id="cd06601">
    <property type="entry name" value="GH31_lyase_GLase"/>
    <property type="match status" value="1"/>
</dbReference>
<name>A0A8J7F426_9CYAN</name>
<dbReference type="InterPro" id="IPR000322">
    <property type="entry name" value="Glyco_hydro_31_TIM"/>
</dbReference>
<proteinExistence type="inferred from homology"/>
<evidence type="ECO:0000259" key="4">
    <source>
        <dbReference type="Pfam" id="PF01055"/>
    </source>
</evidence>
<feature type="domain" description="Glycoside hydrolase family 31 TIM barrel" evidence="4">
    <location>
        <begin position="328"/>
        <end position="737"/>
    </location>
</feature>
<accession>A0A8J7F426</accession>
<dbReference type="Pfam" id="PF13802">
    <property type="entry name" value="Gal_mutarotas_2"/>
    <property type="match status" value="1"/>
</dbReference>
<dbReference type="Gene3D" id="3.20.20.80">
    <property type="entry name" value="Glycosidases"/>
    <property type="match status" value="1"/>
</dbReference>
<dbReference type="PANTHER" id="PTHR22762:SF120">
    <property type="entry name" value="HETEROGLYCAN GLUCOSIDASE 1"/>
    <property type="match status" value="1"/>
</dbReference>
<dbReference type="Pfam" id="PF01055">
    <property type="entry name" value="Glyco_hydro_31_2nd"/>
    <property type="match status" value="1"/>
</dbReference>
<dbReference type="InterPro" id="IPR025887">
    <property type="entry name" value="Glyco_hydro_31_N_dom"/>
</dbReference>
<dbReference type="GO" id="GO:0030246">
    <property type="term" value="F:carbohydrate binding"/>
    <property type="evidence" value="ECO:0007669"/>
    <property type="project" value="InterPro"/>
</dbReference>
<feature type="region of interest" description="Disordered" evidence="3">
    <location>
        <begin position="914"/>
        <end position="934"/>
    </location>
</feature>
<evidence type="ECO:0000256" key="2">
    <source>
        <dbReference type="RuleBase" id="RU361185"/>
    </source>
</evidence>
<evidence type="ECO:0000256" key="1">
    <source>
        <dbReference type="ARBA" id="ARBA00007806"/>
    </source>
</evidence>
<dbReference type="InterPro" id="IPR017853">
    <property type="entry name" value="GH"/>
</dbReference>
<gene>
    <name evidence="7" type="ORF">IQ247_04630</name>
</gene>
<dbReference type="AlphaFoldDB" id="A0A8J7F426"/>
<evidence type="ECO:0000256" key="3">
    <source>
        <dbReference type="SAM" id="MobiDB-lite"/>
    </source>
</evidence>
<dbReference type="SUPFAM" id="SSF51011">
    <property type="entry name" value="Glycosyl hydrolase domain"/>
    <property type="match status" value="1"/>
</dbReference>
<dbReference type="RefSeq" id="WP_193917514.1">
    <property type="nucleotide sequence ID" value="NZ_JADEWL010000009.1"/>
</dbReference>
<comment type="caution">
    <text evidence="7">The sequence shown here is derived from an EMBL/GenBank/DDBJ whole genome shotgun (WGS) entry which is preliminary data.</text>
</comment>
<keyword evidence="8" id="KW-1185">Reference proteome</keyword>
<feature type="compositionally biased region" description="Basic and acidic residues" evidence="3">
    <location>
        <begin position="922"/>
        <end position="934"/>
    </location>
</feature>
<dbReference type="Proteomes" id="UP000620559">
    <property type="component" value="Unassembled WGS sequence"/>
</dbReference>
<evidence type="ECO:0000313" key="7">
    <source>
        <dbReference type="EMBL" id="MBE9212004.1"/>
    </source>
</evidence>
<dbReference type="GO" id="GO:0004553">
    <property type="term" value="F:hydrolase activity, hydrolyzing O-glycosyl compounds"/>
    <property type="evidence" value="ECO:0007669"/>
    <property type="project" value="InterPro"/>
</dbReference>
<dbReference type="InterPro" id="IPR048395">
    <property type="entry name" value="Glyco_hydro_31_C"/>
</dbReference>
<dbReference type="InterPro" id="IPR013780">
    <property type="entry name" value="Glyco_hydro_b"/>
</dbReference>
<evidence type="ECO:0000313" key="8">
    <source>
        <dbReference type="Proteomes" id="UP000620559"/>
    </source>
</evidence>
<dbReference type="InterPro" id="IPR011013">
    <property type="entry name" value="Gal_mutarotase_sf_dom"/>
</dbReference>
<dbReference type="CDD" id="cd14752">
    <property type="entry name" value="GH31_N"/>
    <property type="match status" value="1"/>
</dbReference>
<evidence type="ECO:0000259" key="5">
    <source>
        <dbReference type="Pfam" id="PF13802"/>
    </source>
</evidence>
<sequence length="1064" mass="123551">MTDSLKTNEISISKQHSYRFVKVEEYFADYKKWQKLEQVVSASFDSENKTLSIEFDNAEAQISCSMLVHFLHKDIFRTRFNPFKSAEDYSRKNTRSVVHDELKHLRTTLEKQEPFSIESKDNQDGIELVTKYDQFGDGNLKQAMKVVVTYNPFKIEVFNYTNKHNPASQEVFKVWETADSGIYYTFNGSEKEDYAIIQAIEKPATAKYIGFGEQGGKSLSKNTEQVNYFNFDNMRYRQVYNVGPLDNREPLYHSDPFFLEFNGVPNEDSVYGIYIDNPAQVLVDIGYANSGRYMFGTRFGDLDYYFFLGNTAAEILDGFTSIVGRSRLKPRYSLGYHQGCYGYEKRSDLEWVVQKYRNYGIPLDGLHIDVDVQNNYQTFTINEQKFPDPKRMFAWLKEKGIKCSTNITPIISNKDPNYQTYKEGLENNHFVLDKRHNAEQTASWWYQDYSGGGEYFNPPNRPNYNDGKPYTGEVFYGNPQGFDLGTPGHYPDLGRSEVREWWGKQYKYLFEMGLEFVWQDMTTPAIRPTRGDMRSFPFRLLVTDDFLSDEPSKQTPFIKMWNLYSYNLHKATYHGLNCLAENFPDTLGERKNKRNFIVGRGSFTGMHRFAALWTGDNSSSWDFLKMNVAQVISLGMCGMSICGQDIGGFEAENDSQHWAGPELLMRWTAVGAFLPWFRNHYMRKGRKEFQEPFMYEEWFNQYKGGNLPEPQEQYRMVLPVSKYYIELRYRLLQLFYDAMFENCLNGKPICRPMFLNDPQDKSLYNDKIEFLDDQFFVGRDLLVAPILDQENNCRGKRDIYLPTNSNWYCFKNNRQPLDNAVEGGTTIREFDAHLSNNPNHINFIVPMYVRAGAIIPTIEIEQYVGERQEHPELYPDGNPITINIYPGESTNVADDEVGKKFAVQATYTMYLDDGVSRSSAPPREKLPGSDKMGKGEYREVVITHSGYPDPSLDNKTDKKTRIIDIGRVHDNYTPPEKYFFVAIMHDPSELPTRDLNNRRNSSPLRSISIDDREIPLITNGNAEERANQLSNSQKNAWYYNENIDISFIKVFDNSPSLSISAEYF</sequence>
<dbReference type="SUPFAM" id="SSF74650">
    <property type="entry name" value="Galactose mutarotase-like"/>
    <property type="match status" value="1"/>
</dbReference>
<organism evidence="7 8">
    <name type="scientific">Plectonema cf. radiosum LEGE 06105</name>
    <dbReference type="NCBI Taxonomy" id="945769"/>
    <lineage>
        <taxon>Bacteria</taxon>
        <taxon>Bacillati</taxon>
        <taxon>Cyanobacteriota</taxon>
        <taxon>Cyanophyceae</taxon>
        <taxon>Oscillatoriophycideae</taxon>
        <taxon>Oscillatoriales</taxon>
        <taxon>Microcoleaceae</taxon>
        <taxon>Plectonema</taxon>
    </lineage>
</organism>
<comment type="similarity">
    <text evidence="1 2">Belongs to the glycosyl hydrolase 31 family.</text>
</comment>
<feature type="domain" description="Glycoside hydrolase family 31 N-terminal" evidence="5">
    <location>
        <begin position="68"/>
        <end position="284"/>
    </location>
</feature>
<dbReference type="PANTHER" id="PTHR22762">
    <property type="entry name" value="ALPHA-GLUCOSIDASE"/>
    <property type="match status" value="1"/>
</dbReference>
<dbReference type="GO" id="GO:0005975">
    <property type="term" value="P:carbohydrate metabolic process"/>
    <property type="evidence" value="ECO:0007669"/>
    <property type="project" value="InterPro"/>
</dbReference>
<feature type="domain" description="Glycosyl hydrolase family 31 C-terminal" evidence="6">
    <location>
        <begin position="746"/>
        <end position="855"/>
    </location>
</feature>